<organism evidence="3 4">
    <name type="scientific">Dictyobacter formicarum</name>
    <dbReference type="NCBI Taxonomy" id="2778368"/>
    <lineage>
        <taxon>Bacteria</taxon>
        <taxon>Bacillati</taxon>
        <taxon>Chloroflexota</taxon>
        <taxon>Ktedonobacteria</taxon>
        <taxon>Ktedonobacterales</taxon>
        <taxon>Dictyobacteraceae</taxon>
        <taxon>Dictyobacter</taxon>
    </lineage>
</organism>
<keyword evidence="2" id="KW-0472">Membrane</keyword>
<dbReference type="EMBL" id="BNJJ01000002">
    <property type="protein sequence ID" value="GHO83006.1"/>
    <property type="molecule type" value="Genomic_DNA"/>
</dbReference>
<name>A0ABQ3VC02_9CHLR</name>
<evidence type="ECO:0000256" key="1">
    <source>
        <dbReference type="SAM" id="MobiDB-lite"/>
    </source>
</evidence>
<feature type="compositionally biased region" description="Polar residues" evidence="1">
    <location>
        <begin position="44"/>
        <end position="57"/>
    </location>
</feature>
<keyword evidence="4" id="KW-1185">Reference proteome</keyword>
<evidence type="ECO:0008006" key="5">
    <source>
        <dbReference type="Google" id="ProtNLM"/>
    </source>
</evidence>
<evidence type="ECO:0000313" key="3">
    <source>
        <dbReference type="EMBL" id="GHO83006.1"/>
    </source>
</evidence>
<accession>A0ABQ3VC02</accession>
<feature type="region of interest" description="Disordered" evidence="1">
    <location>
        <begin position="44"/>
        <end position="86"/>
    </location>
</feature>
<evidence type="ECO:0000313" key="4">
    <source>
        <dbReference type="Proteomes" id="UP000635565"/>
    </source>
</evidence>
<protein>
    <recommendedName>
        <fullName evidence="5">DUF4352 domain-containing protein</fullName>
    </recommendedName>
</protein>
<feature type="compositionally biased region" description="Low complexity" evidence="1">
    <location>
        <begin position="58"/>
        <end position="70"/>
    </location>
</feature>
<feature type="transmembrane region" description="Helical" evidence="2">
    <location>
        <begin position="12"/>
        <end position="35"/>
    </location>
</feature>
<keyword evidence="2" id="KW-0812">Transmembrane</keyword>
<comment type="caution">
    <text evidence="3">The sequence shown here is derived from an EMBL/GenBank/DDBJ whole genome shotgun (WGS) entry which is preliminary data.</text>
</comment>
<sequence>MFKKIMNSLSHPWITGIATFCTILAIIWAIFVWFVPNPGLLHSQGTTPSPTELSHQHTSSTQIPTQASSPSPTPSPTATPSPKPAPSGVIQVNKTLTCGGCDDPVLITINSITVDDSLAKMTFAITLTNKTNQQQNFYCDQFQLITGLENTAYDGTGEMVGYDANSQYINPLRGLAASATAQTQVVFSFLPNVGQQYQLNVDMKKGSFSDSPAIKFDPVALNF</sequence>
<evidence type="ECO:0000256" key="2">
    <source>
        <dbReference type="SAM" id="Phobius"/>
    </source>
</evidence>
<reference evidence="3 4" key="1">
    <citation type="journal article" date="2021" name="Int. J. Syst. Evol. Microbiol.">
        <title>Reticulibacter mediterranei gen. nov., sp. nov., within the new family Reticulibacteraceae fam. nov., and Ktedonospora formicarum gen. nov., sp. nov., Ktedonobacter robiniae sp. nov., Dictyobacter formicarum sp. nov. and Dictyobacter arantiisoli sp. nov., belonging to the class Ktedonobacteria.</title>
        <authorList>
            <person name="Yabe S."/>
            <person name="Zheng Y."/>
            <person name="Wang C.M."/>
            <person name="Sakai Y."/>
            <person name="Abe K."/>
            <person name="Yokota A."/>
            <person name="Donadio S."/>
            <person name="Cavaletti L."/>
            <person name="Monciardini P."/>
        </authorList>
    </citation>
    <scope>NUCLEOTIDE SEQUENCE [LARGE SCALE GENOMIC DNA]</scope>
    <source>
        <strain evidence="3 4">SOSP1-9</strain>
    </source>
</reference>
<dbReference type="RefSeq" id="WP_201360642.1">
    <property type="nucleotide sequence ID" value="NZ_BNJJ01000002.1"/>
</dbReference>
<keyword evidence="2" id="KW-1133">Transmembrane helix</keyword>
<dbReference type="Proteomes" id="UP000635565">
    <property type="component" value="Unassembled WGS sequence"/>
</dbReference>
<gene>
    <name evidence="3" type="ORF">KSZ_10120</name>
</gene>
<proteinExistence type="predicted"/>
<feature type="compositionally biased region" description="Pro residues" evidence="1">
    <location>
        <begin position="71"/>
        <end position="85"/>
    </location>
</feature>